<reference evidence="5 7" key="1">
    <citation type="journal article" date="2012" name="Nature">
        <title>Algal genomes reveal evolutionary mosaicism and the fate of nucleomorphs.</title>
        <authorList>
            <consortium name="DOE Joint Genome Institute"/>
            <person name="Curtis B.A."/>
            <person name="Tanifuji G."/>
            <person name="Burki F."/>
            <person name="Gruber A."/>
            <person name="Irimia M."/>
            <person name="Maruyama S."/>
            <person name="Arias M.C."/>
            <person name="Ball S.G."/>
            <person name="Gile G.H."/>
            <person name="Hirakawa Y."/>
            <person name="Hopkins J.F."/>
            <person name="Kuo A."/>
            <person name="Rensing S.A."/>
            <person name="Schmutz J."/>
            <person name="Symeonidi A."/>
            <person name="Elias M."/>
            <person name="Eveleigh R.J."/>
            <person name="Herman E.K."/>
            <person name="Klute M.J."/>
            <person name="Nakayama T."/>
            <person name="Obornik M."/>
            <person name="Reyes-Prieto A."/>
            <person name="Armbrust E.V."/>
            <person name="Aves S.J."/>
            <person name="Beiko R.G."/>
            <person name="Coutinho P."/>
            <person name="Dacks J.B."/>
            <person name="Durnford D.G."/>
            <person name="Fast N.M."/>
            <person name="Green B.R."/>
            <person name="Grisdale C.J."/>
            <person name="Hempel F."/>
            <person name="Henrissat B."/>
            <person name="Hoppner M.P."/>
            <person name="Ishida K."/>
            <person name="Kim E."/>
            <person name="Koreny L."/>
            <person name="Kroth P.G."/>
            <person name="Liu Y."/>
            <person name="Malik S.B."/>
            <person name="Maier U.G."/>
            <person name="McRose D."/>
            <person name="Mock T."/>
            <person name="Neilson J.A."/>
            <person name="Onodera N.T."/>
            <person name="Poole A.M."/>
            <person name="Pritham E.J."/>
            <person name="Richards T.A."/>
            <person name="Rocap G."/>
            <person name="Roy S.W."/>
            <person name="Sarai C."/>
            <person name="Schaack S."/>
            <person name="Shirato S."/>
            <person name="Slamovits C.H."/>
            <person name="Spencer D.F."/>
            <person name="Suzuki S."/>
            <person name="Worden A.Z."/>
            <person name="Zauner S."/>
            <person name="Barry K."/>
            <person name="Bell C."/>
            <person name="Bharti A.K."/>
            <person name="Crow J.A."/>
            <person name="Grimwood J."/>
            <person name="Kramer R."/>
            <person name="Lindquist E."/>
            <person name="Lucas S."/>
            <person name="Salamov A."/>
            <person name="McFadden G.I."/>
            <person name="Lane C.E."/>
            <person name="Keeling P.J."/>
            <person name="Gray M.W."/>
            <person name="Grigoriev I.V."/>
            <person name="Archibald J.M."/>
        </authorList>
    </citation>
    <scope>NUCLEOTIDE SEQUENCE</scope>
    <source>
        <strain evidence="5 7">CCMP2712</strain>
    </source>
</reference>
<dbReference type="GO" id="GO:0004045">
    <property type="term" value="F:peptidyl-tRNA hydrolase activity"/>
    <property type="evidence" value="ECO:0007669"/>
    <property type="project" value="UniProtKB-EC"/>
</dbReference>
<dbReference type="AlphaFoldDB" id="L1K2R4"/>
<dbReference type="SUPFAM" id="SSF102462">
    <property type="entry name" value="Peptidyl-tRNA hydrolase II"/>
    <property type="match status" value="1"/>
</dbReference>
<feature type="region of interest" description="Disordered" evidence="4">
    <location>
        <begin position="1"/>
        <end position="27"/>
    </location>
</feature>
<keyword evidence="7" id="KW-1185">Reference proteome</keyword>
<keyword evidence="2" id="KW-0378">Hydrolase</keyword>
<evidence type="ECO:0000256" key="4">
    <source>
        <dbReference type="SAM" id="MobiDB-lite"/>
    </source>
</evidence>
<dbReference type="InterPro" id="IPR002833">
    <property type="entry name" value="PTH2"/>
</dbReference>
<evidence type="ECO:0000313" key="5">
    <source>
        <dbReference type="EMBL" id="EKX54745.1"/>
    </source>
</evidence>
<dbReference type="Pfam" id="PF01981">
    <property type="entry name" value="PTH2"/>
    <property type="match status" value="1"/>
</dbReference>
<dbReference type="PANTHER" id="PTHR46194">
    <property type="entry name" value="PEPTIDYL-TRNA HYDROLASE PTRHD1-RELATED"/>
    <property type="match status" value="1"/>
</dbReference>
<dbReference type="PaxDb" id="55529-EKX54745"/>
<gene>
    <name evidence="5" type="ORF">GUITHDRAFT_131773</name>
</gene>
<dbReference type="InterPro" id="IPR042237">
    <property type="entry name" value="PTRHD1"/>
</dbReference>
<dbReference type="RefSeq" id="XP_005841725.1">
    <property type="nucleotide sequence ID" value="XM_005841668.1"/>
</dbReference>
<dbReference type="EnsemblProtists" id="EKX54745">
    <property type="protein sequence ID" value="EKX54745"/>
    <property type="gene ID" value="GUITHDRAFT_131773"/>
</dbReference>
<evidence type="ECO:0000313" key="6">
    <source>
        <dbReference type="EnsemblProtists" id="EKX54745"/>
    </source>
</evidence>
<evidence type="ECO:0000256" key="1">
    <source>
        <dbReference type="ARBA" id="ARBA00013260"/>
    </source>
</evidence>
<dbReference type="eggNOG" id="KOG3305">
    <property type="taxonomic scope" value="Eukaryota"/>
</dbReference>
<dbReference type="Gene3D" id="3.40.1490.10">
    <property type="entry name" value="Bit1"/>
    <property type="match status" value="1"/>
</dbReference>
<reference evidence="6" key="3">
    <citation type="submission" date="2016-03" db="UniProtKB">
        <authorList>
            <consortium name="EnsemblProtists"/>
        </authorList>
    </citation>
    <scope>IDENTIFICATION</scope>
</reference>
<dbReference type="OrthoDB" id="201213at2759"/>
<sequence>MTTSKSFRTALRGGASDEVSPGEAPKQEANGDYLVQYVLIRKDLPWPAGSVVAQGCHAVTKALWEYKEHQNVIDYCGQINSMHKVVLGVKDRKQLEKFAGRLEEAGLLHCIWVEQPEDTPTALATLPYPKSTIGPLLKKLPLLQ</sequence>
<accession>L1K2R4</accession>
<evidence type="ECO:0000256" key="2">
    <source>
        <dbReference type="ARBA" id="ARBA00022801"/>
    </source>
</evidence>
<dbReference type="KEGG" id="gtt:GUITHDRAFT_131773"/>
<dbReference type="HOGENOM" id="CLU_119261_0_1_1"/>
<proteinExistence type="predicted"/>
<dbReference type="InterPro" id="IPR023476">
    <property type="entry name" value="Pep_tRNA_hydro_II_dom_sf"/>
</dbReference>
<dbReference type="Proteomes" id="UP000011087">
    <property type="component" value="Unassembled WGS sequence"/>
</dbReference>
<evidence type="ECO:0000256" key="3">
    <source>
        <dbReference type="ARBA" id="ARBA00048707"/>
    </source>
</evidence>
<dbReference type="EC" id="3.1.1.29" evidence="1"/>
<dbReference type="GeneID" id="17311780"/>
<comment type="catalytic activity">
    <reaction evidence="3">
        <text>an N-acyl-L-alpha-aminoacyl-tRNA + H2O = an N-acyl-L-amino acid + a tRNA + H(+)</text>
        <dbReference type="Rhea" id="RHEA:54448"/>
        <dbReference type="Rhea" id="RHEA-COMP:10123"/>
        <dbReference type="Rhea" id="RHEA-COMP:13883"/>
        <dbReference type="ChEBI" id="CHEBI:15377"/>
        <dbReference type="ChEBI" id="CHEBI:15378"/>
        <dbReference type="ChEBI" id="CHEBI:59874"/>
        <dbReference type="ChEBI" id="CHEBI:78442"/>
        <dbReference type="ChEBI" id="CHEBI:138191"/>
        <dbReference type="EC" id="3.1.1.29"/>
    </reaction>
</comment>
<organism evidence="5">
    <name type="scientific">Guillardia theta (strain CCMP2712)</name>
    <name type="common">Cryptophyte</name>
    <dbReference type="NCBI Taxonomy" id="905079"/>
    <lineage>
        <taxon>Eukaryota</taxon>
        <taxon>Cryptophyceae</taxon>
        <taxon>Pyrenomonadales</taxon>
        <taxon>Geminigeraceae</taxon>
        <taxon>Guillardia</taxon>
    </lineage>
</organism>
<reference evidence="7" key="2">
    <citation type="submission" date="2012-11" db="EMBL/GenBank/DDBJ databases">
        <authorList>
            <person name="Kuo A."/>
            <person name="Curtis B.A."/>
            <person name="Tanifuji G."/>
            <person name="Burki F."/>
            <person name="Gruber A."/>
            <person name="Irimia M."/>
            <person name="Maruyama S."/>
            <person name="Arias M.C."/>
            <person name="Ball S.G."/>
            <person name="Gile G.H."/>
            <person name="Hirakawa Y."/>
            <person name="Hopkins J.F."/>
            <person name="Rensing S.A."/>
            <person name="Schmutz J."/>
            <person name="Symeonidi A."/>
            <person name="Elias M."/>
            <person name="Eveleigh R.J."/>
            <person name="Herman E.K."/>
            <person name="Klute M.J."/>
            <person name="Nakayama T."/>
            <person name="Obornik M."/>
            <person name="Reyes-Prieto A."/>
            <person name="Armbrust E.V."/>
            <person name="Aves S.J."/>
            <person name="Beiko R.G."/>
            <person name="Coutinho P."/>
            <person name="Dacks J.B."/>
            <person name="Durnford D.G."/>
            <person name="Fast N.M."/>
            <person name="Green B.R."/>
            <person name="Grisdale C."/>
            <person name="Hempe F."/>
            <person name="Henrissat B."/>
            <person name="Hoppner M.P."/>
            <person name="Ishida K.-I."/>
            <person name="Kim E."/>
            <person name="Koreny L."/>
            <person name="Kroth P.G."/>
            <person name="Liu Y."/>
            <person name="Malik S.-B."/>
            <person name="Maier U.G."/>
            <person name="McRose D."/>
            <person name="Mock T."/>
            <person name="Neilson J.A."/>
            <person name="Onodera N.T."/>
            <person name="Poole A.M."/>
            <person name="Pritham E.J."/>
            <person name="Richards T.A."/>
            <person name="Rocap G."/>
            <person name="Roy S.W."/>
            <person name="Sarai C."/>
            <person name="Schaack S."/>
            <person name="Shirato S."/>
            <person name="Slamovits C.H."/>
            <person name="Spencer D.F."/>
            <person name="Suzuki S."/>
            <person name="Worden A.Z."/>
            <person name="Zauner S."/>
            <person name="Barry K."/>
            <person name="Bell C."/>
            <person name="Bharti A.K."/>
            <person name="Crow J.A."/>
            <person name="Grimwood J."/>
            <person name="Kramer R."/>
            <person name="Lindquist E."/>
            <person name="Lucas S."/>
            <person name="Salamov A."/>
            <person name="McFadden G.I."/>
            <person name="Lane C.E."/>
            <person name="Keeling P.J."/>
            <person name="Gray M.W."/>
            <person name="Grigoriev I.V."/>
            <person name="Archibald J.M."/>
        </authorList>
    </citation>
    <scope>NUCLEOTIDE SEQUENCE</scope>
    <source>
        <strain evidence="7">CCMP2712</strain>
    </source>
</reference>
<evidence type="ECO:0000313" key="7">
    <source>
        <dbReference type="Proteomes" id="UP000011087"/>
    </source>
</evidence>
<dbReference type="EMBL" id="JH992966">
    <property type="protein sequence ID" value="EKX54745.1"/>
    <property type="molecule type" value="Genomic_DNA"/>
</dbReference>
<protein>
    <recommendedName>
        <fullName evidence="1">peptidyl-tRNA hydrolase</fullName>
        <ecNumber evidence="1">3.1.1.29</ecNumber>
    </recommendedName>
</protein>
<dbReference type="OMA" id="AIIAQCC"/>
<name>L1K2R4_GUITC</name>
<dbReference type="PANTHER" id="PTHR46194:SF1">
    <property type="entry name" value="PEPTIDYL-TRNA HYDROLASE PTRHD1-RELATED"/>
    <property type="match status" value="1"/>
</dbReference>